<keyword evidence="1" id="KW-0175">Coiled coil</keyword>
<evidence type="ECO:0000256" key="1">
    <source>
        <dbReference type="SAM" id="Coils"/>
    </source>
</evidence>
<dbReference type="AlphaFoldDB" id="A0ABD6DFC7"/>
<evidence type="ECO:0000313" key="3">
    <source>
        <dbReference type="Proteomes" id="UP001597034"/>
    </source>
</evidence>
<comment type="caution">
    <text evidence="2">The sequence shown here is derived from an EMBL/GenBank/DDBJ whole genome shotgun (WGS) entry which is preliminary data.</text>
</comment>
<feature type="coiled-coil region" evidence="1">
    <location>
        <begin position="70"/>
        <end position="97"/>
    </location>
</feature>
<dbReference type="Proteomes" id="UP001597034">
    <property type="component" value="Unassembled WGS sequence"/>
</dbReference>
<dbReference type="RefSeq" id="WP_256399917.1">
    <property type="nucleotide sequence ID" value="NZ_JANHJR010000002.1"/>
</dbReference>
<sequence length="190" mass="21951">MPDNDQEYDKESVNLWVDPERKARWKQFVDEESDFQYLSQLIRKAVEREIQQSDDDGKAVELSENVVGHFDNLQNSIAELEQVMQEAEKRLSGIEREVRDDPQVRQLANEVFEILPSMDEIKHYEIHIADGATPPEHIAPRAQAGTVEGIADSLDIEPHEVKAALDRLQQDTHQVHTTDWNGETRYYKGE</sequence>
<keyword evidence="3" id="KW-1185">Reference proteome</keyword>
<proteinExistence type="predicted"/>
<name>A0ABD6DFC7_9EURY</name>
<reference evidence="2 3" key="1">
    <citation type="journal article" date="2019" name="Int. J. Syst. Evol. Microbiol.">
        <title>The Global Catalogue of Microorganisms (GCM) 10K type strain sequencing project: providing services to taxonomists for standard genome sequencing and annotation.</title>
        <authorList>
            <consortium name="The Broad Institute Genomics Platform"/>
            <consortium name="The Broad Institute Genome Sequencing Center for Infectious Disease"/>
            <person name="Wu L."/>
            <person name="Ma J."/>
        </authorList>
    </citation>
    <scope>NUCLEOTIDE SEQUENCE [LARGE SCALE GENOMIC DNA]</scope>
    <source>
        <strain evidence="2 3">CGMCC 1.10390</strain>
    </source>
</reference>
<evidence type="ECO:0000313" key="2">
    <source>
        <dbReference type="EMBL" id="MFD1644657.1"/>
    </source>
</evidence>
<protein>
    <submittedName>
        <fullName evidence="2">Uncharacterized protein</fullName>
    </submittedName>
</protein>
<accession>A0ABD6DFC7</accession>
<dbReference type="EMBL" id="JBHUDO010000001">
    <property type="protein sequence ID" value="MFD1644657.1"/>
    <property type="molecule type" value="Genomic_DNA"/>
</dbReference>
<organism evidence="2 3">
    <name type="scientific">Haloarchaeobius litoreus</name>
    <dbReference type="NCBI Taxonomy" id="755306"/>
    <lineage>
        <taxon>Archaea</taxon>
        <taxon>Methanobacteriati</taxon>
        <taxon>Methanobacteriota</taxon>
        <taxon>Stenosarchaea group</taxon>
        <taxon>Halobacteria</taxon>
        <taxon>Halobacteriales</taxon>
        <taxon>Halorubellaceae</taxon>
        <taxon>Haloarchaeobius</taxon>
    </lineage>
</organism>
<gene>
    <name evidence="2" type="ORF">ACFSBL_03075</name>
</gene>